<dbReference type="InterPro" id="IPR025558">
    <property type="entry name" value="DUF4283"/>
</dbReference>
<dbReference type="InterPro" id="IPR040256">
    <property type="entry name" value="At4g02000-like"/>
</dbReference>
<feature type="domain" description="DUF4283" evidence="2">
    <location>
        <begin position="168"/>
        <end position="246"/>
    </location>
</feature>
<organism evidence="4">
    <name type="scientific">Sesamum latifolium</name>
    <dbReference type="NCBI Taxonomy" id="2727402"/>
    <lineage>
        <taxon>Eukaryota</taxon>
        <taxon>Viridiplantae</taxon>
        <taxon>Streptophyta</taxon>
        <taxon>Embryophyta</taxon>
        <taxon>Tracheophyta</taxon>
        <taxon>Spermatophyta</taxon>
        <taxon>Magnoliopsida</taxon>
        <taxon>eudicotyledons</taxon>
        <taxon>Gunneridae</taxon>
        <taxon>Pentapetalae</taxon>
        <taxon>asterids</taxon>
        <taxon>lamiids</taxon>
        <taxon>Lamiales</taxon>
        <taxon>Pedaliaceae</taxon>
        <taxon>Sesamum</taxon>
    </lineage>
</organism>
<proteinExistence type="predicted"/>
<feature type="region of interest" description="Disordered" evidence="1">
    <location>
        <begin position="60"/>
        <end position="93"/>
    </location>
</feature>
<dbReference type="InterPro" id="IPR025836">
    <property type="entry name" value="Zn_knuckle_CX2CX4HX4C"/>
</dbReference>
<dbReference type="PANTHER" id="PTHR31286:SF99">
    <property type="entry name" value="DUF4283 DOMAIN-CONTAINING PROTEIN"/>
    <property type="match status" value="1"/>
</dbReference>
<protein>
    <recommendedName>
        <fullName evidence="5">DUF4283 domain-containing protein</fullName>
    </recommendedName>
</protein>
<sequence>MFSDFHSLATRVLDGDEASLEKLESLKQQWERRFPVSSEHGLRTVRRLLPRFPSKVTFMPRRSIQLPSKEGTGPSLQESLGQEPSRKSRSIHPRNREFRFRRLNNLWRQAPLPQNCLLVMLRSICPGLTQSQMVFSIRQGKRYGSLRENQNDEIIIKPTIAMLERGSECWQSTAVGYLLGKKPFLPQLEAFARANWKGLQHISATANGFYFFTFKTPAFMEEVMEEGLWLFQGQPVVLQAWEQGMSLRRYKHMQVPVWIRHRHLPMEYWTEDGLSVVASGVGVLLYTDKITKFCSQLDYARVCIMLDYHSKLPRHLVVLSPILREGNAVPIKVDVEYEWLPMRCTQCCSLGHNRKNCPEVQVRKETVPMSVFVQKQQSNLVDISSQGGERADLEADLAAESLYYKA</sequence>
<dbReference type="EMBL" id="JACGWN010000003">
    <property type="protein sequence ID" value="KAL0455499.1"/>
    <property type="molecule type" value="Genomic_DNA"/>
</dbReference>
<reference evidence="4" key="1">
    <citation type="submission" date="2020-06" db="EMBL/GenBank/DDBJ databases">
        <authorList>
            <person name="Li T."/>
            <person name="Hu X."/>
            <person name="Zhang T."/>
            <person name="Song X."/>
            <person name="Zhang H."/>
            <person name="Dai N."/>
            <person name="Sheng W."/>
            <person name="Hou X."/>
            <person name="Wei L."/>
        </authorList>
    </citation>
    <scope>NUCLEOTIDE SEQUENCE</scope>
    <source>
        <strain evidence="4">KEN1</strain>
        <tissue evidence="4">Leaf</tissue>
    </source>
</reference>
<feature type="domain" description="Zinc knuckle CX2CX4HX4C" evidence="3">
    <location>
        <begin position="331"/>
        <end position="358"/>
    </location>
</feature>
<dbReference type="PANTHER" id="PTHR31286">
    <property type="entry name" value="GLYCINE-RICH CELL WALL STRUCTURAL PROTEIN 1.8-LIKE"/>
    <property type="match status" value="1"/>
</dbReference>
<evidence type="ECO:0000256" key="1">
    <source>
        <dbReference type="SAM" id="MobiDB-lite"/>
    </source>
</evidence>
<dbReference type="Pfam" id="PF14111">
    <property type="entry name" value="DUF4283"/>
    <property type="match status" value="1"/>
</dbReference>
<evidence type="ECO:0008006" key="5">
    <source>
        <dbReference type="Google" id="ProtNLM"/>
    </source>
</evidence>
<dbReference type="AlphaFoldDB" id="A0AAW2XNL7"/>
<evidence type="ECO:0000259" key="3">
    <source>
        <dbReference type="Pfam" id="PF14392"/>
    </source>
</evidence>
<reference evidence="4" key="2">
    <citation type="journal article" date="2024" name="Plant">
        <title>Genomic evolution and insights into agronomic trait innovations of Sesamum species.</title>
        <authorList>
            <person name="Miao H."/>
            <person name="Wang L."/>
            <person name="Qu L."/>
            <person name="Liu H."/>
            <person name="Sun Y."/>
            <person name="Le M."/>
            <person name="Wang Q."/>
            <person name="Wei S."/>
            <person name="Zheng Y."/>
            <person name="Lin W."/>
            <person name="Duan Y."/>
            <person name="Cao H."/>
            <person name="Xiong S."/>
            <person name="Wang X."/>
            <person name="Wei L."/>
            <person name="Li C."/>
            <person name="Ma Q."/>
            <person name="Ju M."/>
            <person name="Zhao R."/>
            <person name="Li G."/>
            <person name="Mu C."/>
            <person name="Tian Q."/>
            <person name="Mei H."/>
            <person name="Zhang T."/>
            <person name="Gao T."/>
            <person name="Zhang H."/>
        </authorList>
    </citation>
    <scope>NUCLEOTIDE SEQUENCE</scope>
    <source>
        <strain evidence="4">KEN1</strain>
    </source>
</reference>
<comment type="caution">
    <text evidence="4">The sequence shown here is derived from an EMBL/GenBank/DDBJ whole genome shotgun (WGS) entry which is preliminary data.</text>
</comment>
<name>A0AAW2XNL7_9LAMI</name>
<evidence type="ECO:0000259" key="2">
    <source>
        <dbReference type="Pfam" id="PF14111"/>
    </source>
</evidence>
<dbReference type="Pfam" id="PF14392">
    <property type="entry name" value="zf-CCHC_4"/>
    <property type="match status" value="1"/>
</dbReference>
<accession>A0AAW2XNL7</accession>
<evidence type="ECO:0000313" key="4">
    <source>
        <dbReference type="EMBL" id="KAL0455499.1"/>
    </source>
</evidence>
<gene>
    <name evidence="4" type="ORF">Slati_0889100</name>
</gene>